<sequence length="228" mass="25851">MEEEKLKWLPEPELDDTREHFLPYKQATNQETTEKDRPSLTDKKVCKKNTVKPRPGSSVEIHGEIEEDEERETSGQPQVNDTSIESVADVPLSSQNARAVAICVECRKPRVVYSKTKLNQRKEVALAMFLREYEFSCGAHLFPPSAALSEMKKTVVTRPFVQCATPVELCYYGAELGRKDLCAHCGDPGAETDAELKTLYKTVLPICQKCRDMRKEPIVQRKFGKSKK</sequence>
<name>A0A9D3Y4N4_DREPO</name>
<keyword evidence="4" id="KW-1185">Reference proteome</keyword>
<comment type="caution">
    <text evidence="2">The sequence shown here is derived from an EMBL/GenBank/DDBJ whole genome shotgun (WGS) entry which is preliminary data.</text>
</comment>
<feature type="region of interest" description="Disordered" evidence="1">
    <location>
        <begin position="1"/>
        <end position="81"/>
    </location>
</feature>
<accession>A0A9D3Y4N4</accession>
<reference evidence="2" key="1">
    <citation type="journal article" date="2019" name="bioRxiv">
        <title>The Genome of the Zebra Mussel, Dreissena polymorpha: A Resource for Invasive Species Research.</title>
        <authorList>
            <person name="McCartney M.A."/>
            <person name="Auch B."/>
            <person name="Kono T."/>
            <person name="Mallez S."/>
            <person name="Zhang Y."/>
            <person name="Obille A."/>
            <person name="Becker A."/>
            <person name="Abrahante J.E."/>
            <person name="Garbe J."/>
            <person name="Badalamenti J.P."/>
            <person name="Herman A."/>
            <person name="Mangelson H."/>
            <person name="Liachko I."/>
            <person name="Sullivan S."/>
            <person name="Sone E.D."/>
            <person name="Koren S."/>
            <person name="Silverstein K.A.T."/>
            <person name="Beckman K.B."/>
            <person name="Gohl D.M."/>
        </authorList>
    </citation>
    <scope>NUCLEOTIDE SEQUENCE</scope>
    <source>
        <strain evidence="2">Duluth1</strain>
        <tissue evidence="2">Whole animal</tissue>
    </source>
</reference>
<dbReference type="EMBL" id="JAIWYP010000002">
    <property type="protein sequence ID" value="KAH3863756.1"/>
    <property type="molecule type" value="Genomic_DNA"/>
</dbReference>
<evidence type="ECO:0000313" key="2">
    <source>
        <dbReference type="EMBL" id="KAH3691824.1"/>
    </source>
</evidence>
<feature type="compositionally biased region" description="Basic and acidic residues" evidence="1">
    <location>
        <begin position="1"/>
        <end position="22"/>
    </location>
</feature>
<dbReference type="EMBL" id="JAIWYP010000029">
    <property type="protein sequence ID" value="KAH3691824.1"/>
    <property type="molecule type" value="Genomic_DNA"/>
</dbReference>
<evidence type="ECO:0000256" key="1">
    <source>
        <dbReference type="SAM" id="MobiDB-lite"/>
    </source>
</evidence>
<feature type="compositionally biased region" description="Basic and acidic residues" evidence="1">
    <location>
        <begin position="32"/>
        <end position="44"/>
    </location>
</feature>
<organism evidence="2 4">
    <name type="scientific">Dreissena polymorpha</name>
    <name type="common">Zebra mussel</name>
    <name type="synonym">Mytilus polymorpha</name>
    <dbReference type="NCBI Taxonomy" id="45954"/>
    <lineage>
        <taxon>Eukaryota</taxon>
        <taxon>Metazoa</taxon>
        <taxon>Spiralia</taxon>
        <taxon>Lophotrochozoa</taxon>
        <taxon>Mollusca</taxon>
        <taxon>Bivalvia</taxon>
        <taxon>Autobranchia</taxon>
        <taxon>Heteroconchia</taxon>
        <taxon>Euheterodonta</taxon>
        <taxon>Imparidentia</taxon>
        <taxon>Neoheterodontei</taxon>
        <taxon>Myida</taxon>
        <taxon>Dreissenoidea</taxon>
        <taxon>Dreissenidae</taxon>
        <taxon>Dreissena</taxon>
    </lineage>
</organism>
<dbReference type="Proteomes" id="UP000828390">
    <property type="component" value="Unassembled WGS sequence"/>
</dbReference>
<evidence type="ECO:0000313" key="4">
    <source>
        <dbReference type="Proteomes" id="UP000828390"/>
    </source>
</evidence>
<reference evidence="2" key="2">
    <citation type="submission" date="2020-11" db="EMBL/GenBank/DDBJ databases">
        <authorList>
            <person name="McCartney M.A."/>
            <person name="Auch B."/>
            <person name="Kono T."/>
            <person name="Mallez S."/>
            <person name="Becker A."/>
            <person name="Gohl D.M."/>
            <person name="Silverstein K.A.T."/>
            <person name="Koren S."/>
            <person name="Bechman K.B."/>
            <person name="Herman A."/>
            <person name="Abrahante J.E."/>
            <person name="Garbe J."/>
        </authorList>
    </citation>
    <scope>NUCLEOTIDE SEQUENCE</scope>
    <source>
        <strain evidence="2">Duluth1</strain>
        <tissue evidence="2">Whole animal</tissue>
    </source>
</reference>
<evidence type="ECO:0000313" key="3">
    <source>
        <dbReference type="EMBL" id="KAH3863756.1"/>
    </source>
</evidence>
<protein>
    <submittedName>
        <fullName evidence="2">Uncharacterized protein</fullName>
    </submittedName>
</protein>
<dbReference type="AlphaFoldDB" id="A0A9D3Y4N4"/>
<gene>
    <name evidence="3" type="ORF">DPMN_026756</name>
    <name evidence="2" type="ORF">DPMN_191001</name>
</gene>
<proteinExistence type="predicted"/>